<gene>
    <name evidence="2" type="ORF">ACFQS1_24800</name>
</gene>
<dbReference type="CDD" id="cd01949">
    <property type="entry name" value="GGDEF"/>
    <property type="match status" value="1"/>
</dbReference>
<keyword evidence="2" id="KW-0548">Nucleotidyltransferase</keyword>
<accession>A0ABW2HVT8</accession>
<feature type="domain" description="GGDEF" evidence="1">
    <location>
        <begin position="389"/>
        <end position="514"/>
    </location>
</feature>
<dbReference type="InterPro" id="IPR050469">
    <property type="entry name" value="Diguanylate_Cyclase"/>
</dbReference>
<dbReference type="SMART" id="SM00267">
    <property type="entry name" value="GGDEF"/>
    <property type="match status" value="1"/>
</dbReference>
<dbReference type="Pfam" id="PF00990">
    <property type="entry name" value="GGDEF"/>
    <property type="match status" value="1"/>
</dbReference>
<dbReference type="GO" id="GO:0052621">
    <property type="term" value="F:diguanylate cyclase activity"/>
    <property type="evidence" value="ECO:0007669"/>
    <property type="project" value="UniProtKB-EC"/>
</dbReference>
<evidence type="ECO:0000313" key="3">
    <source>
        <dbReference type="Proteomes" id="UP001596548"/>
    </source>
</evidence>
<reference evidence="3" key="1">
    <citation type="journal article" date="2019" name="Int. J. Syst. Evol. Microbiol.">
        <title>The Global Catalogue of Microorganisms (GCM) 10K type strain sequencing project: providing services to taxonomists for standard genome sequencing and annotation.</title>
        <authorList>
            <consortium name="The Broad Institute Genomics Platform"/>
            <consortium name="The Broad Institute Genome Sequencing Center for Infectious Disease"/>
            <person name="Wu L."/>
            <person name="Ma J."/>
        </authorList>
    </citation>
    <scope>NUCLEOTIDE SEQUENCE [LARGE SCALE GENOMIC DNA]</scope>
    <source>
        <strain evidence="3">XZYJT-10</strain>
    </source>
</reference>
<dbReference type="Gene3D" id="3.30.70.270">
    <property type="match status" value="1"/>
</dbReference>
<dbReference type="Proteomes" id="UP001596548">
    <property type="component" value="Unassembled WGS sequence"/>
</dbReference>
<dbReference type="InterPro" id="IPR000160">
    <property type="entry name" value="GGDEF_dom"/>
</dbReference>
<evidence type="ECO:0000313" key="2">
    <source>
        <dbReference type="EMBL" id="MFC7277225.1"/>
    </source>
</evidence>
<dbReference type="PROSITE" id="PS50887">
    <property type="entry name" value="GGDEF"/>
    <property type="match status" value="1"/>
</dbReference>
<protein>
    <submittedName>
        <fullName evidence="2">Diguanylate cyclase</fullName>
        <ecNumber evidence="2">2.7.7.65</ecNumber>
    </submittedName>
</protein>
<evidence type="ECO:0000259" key="1">
    <source>
        <dbReference type="PROSITE" id="PS50887"/>
    </source>
</evidence>
<dbReference type="EMBL" id="JBHTBJ010000020">
    <property type="protein sequence ID" value="MFC7277225.1"/>
    <property type="molecule type" value="Genomic_DNA"/>
</dbReference>
<name>A0ABW2HVT8_9ACTN</name>
<dbReference type="PANTHER" id="PTHR45138">
    <property type="entry name" value="REGULATORY COMPONENTS OF SENSORY TRANSDUCTION SYSTEM"/>
    <property type="match status" value="1"/>
</dbReference>
<organism evidence="2 3">
    <name type="scientific">Paractinoplanes rhizophilus</name>
    <dbReference type="NCBI Taxonomy" id="1416877"/>
    <lineage>
        <taxon>Bacteria</taxon>
        <taxon>Bacillati</taxon>
        <taxon>Actinomycetota</taxon>
        <taxon>Actinomycetes</taxon>
        <taxon>Micromonosporales</taxon>
        <taxon>Micromonosporaceae</taxon>
        <taxon>Paractinoplanes</taxon>
    </lineage>
</organism>
<dbReference type="NCBIfam" id="TIGR00254">
    <property type="entry name" value="GGDEF"/>
    <property type="match status" value="1"/>
</dbReference>
<dbReference type="SUPFAM" id="SSF55073">
    <property type="entry name" value="Nucleotide cyclase"/>
    <property type="match status" value="1"/>
</dbReference>
<dbReference type="PANTHER" id="PTHR45138:SF9">
    <property type="entry name" value="DIGUANYLATE CYCLASE DGCM-RELATED"/>
    <property type="match status" value="1"/>
</dbReference>
<dbReference type="EC" id="2.7.7.65" evidence="2"/>
<keyword evidence="3" id="KW-1185">Reference proteome</keyword>
<proteinExistence type="predicted"/>
<comment type="caution">
    <text evidence="2">The sequence shown here is derived from an EMBL/GenBank/DDBJ whole genome shotgun (WGS) entry which is preliminary data.</text>
</comment>
<dbReference type="InterPro" id="IPR029787">
    <property type="entry name" value="Nucleotide_cyclase"/>
</dbReference>
<sequence>MGEVTRQAARLLERAQSGHARAVLGEAERVLAARTGDIADGPACMHFVRAIALVNLGDPDVSLPALDLMARAAEREDSPGWLACALATRAAHHLRRGDAYELDDVLHDLVAAETVAVGETEPIAAVNARVAVAIGYFELRLYERVGPQYDAAYEMSPPGSGNRAMWLFNQAEMHLFWALELYQVGQVAEAESHTAAAEDFALRAAAEADGPDAPAWRDYARLAAACAKADRDDPAGAAVEIAQALAALTARGVSPAALAYSRPFHAVALLRSGREADALAVLERAVADLPPDAGWLIESATHRTRAVLLAARGSRDAAVGLSYGDTLAAQLWRQRSRTLQTVTAMKSLELLRRQHEQTARAAALDAVTGIANRGAFDRAVRQAQARPADLVTVVLVDTDKFKQINDAAGHAAGDAALRAIATALAAQLRPEDLLARFGGDEFAALLPGADADLAVAIAERMVAAVRDIPDCPATISVGVAAAAAIDLPETLRRADEAMYRVKRRGGDGVESFGDQAMRAA</sequence>
<dbReference type="InterPro" id="IPR043128">
    <property type="entry name" value="Rev_trsase/Diguanyl_cyclase"/>
</dbReference>
<keyword evidence="2" id="KW-0808">Transferase</keyword>
<dbReference type="RefSeq" id="WP_378972541.1">
    <property type="nucleotide sequence ID" value="NZ_JBHTBJ010000020.1"/>
</dbReference>